<reference evidence="2 3" key="1">
    <citation type="submission" date="2020-01" db="EMBL/GenBank/DDBJ databases">
        <authorList>
            <consortium name="DOE Joint Genome Institute"/>
            <person name="Haridas S."/>
            <person name="Albert R."/>
            <person name="Binder M."/>
            <person name="Bloem J."/>
            <person name="Labutti K."/>
            <person name="Salamov A."/>
            <person name="Andreopoulos B."/>
            <person name="Baker S.E."/>
            <person name="Barry K."/>
            <person name="Bills G."/>
            <person name="Bluhm B.H."/>
            <person name="Cannon C."/>
            <person name="Castanera R."/>
            <person name="Culley D.E."/>
            <person name="Daum C."/>
            <person name="Ezra D."/>
            <person name="Gonzalez J.B."/>
            <person name="Henrissat B."/>
            <person name="Kuo A."/>
            <person name="Liang C."/>
            <person name="Lipzen A."/>
            <person name="Lutzoni F."/>
            <person name="Magnuson J."/>
            <person name="Mondo S."/>
            <person name="Nolan M."/>
            <person name="Ohm R."/>
            <person name="Pangilinan J."/>
            <person name="Park H.-J.H."/>
            <person name="Ramirez L."/>
            <person name="Alfaro M."/>
            <person name="Sun H."/>
            <person name="Tritt A."/>
            <person name="Yoshinaga Y."/>
            <person name="Zwiers L.-H.L."/>
            <person name="Turgeon B.G."/>
            <person name="Goodwin S.B."/>
            <person name="Spatafora J.W."/>
            <person name="Crous P.W."/>
            <person name="Grigoriev I.V."/>
        </authorList>
    </citation>
    <scope>NUCLEOTIDE SEQUENCE [LARGE SCALE GENOMIC DNA]</scope>
    <source>
        <strain evidence="2 3">CBS 611.86</strain>
    </source>
</reference>
<evidence type="ECO:0000313" key="3">
    <source>
        <dbReference type="Proteomes" id="UP000481861"/>
    </source>
</evidence>
<protein>
    <submittedName>
        <fullName evidence="2">Uncharacterized protein</fullName>
    </submittedName>
</protein>
<evidence type="ECO:0000313" key="2">
    <source>
        <dbReference type="EMBL" id="KAF2870325.1"/>
    </source>
</evidence>
<organism evidence="2 3">
    <name type="scientific">Massariosphaeria phaeospora</name>
    <dbReference type="NCBI Taxonomy" id="100035"/>
    <lineage>
        <taxon>Eukaryota</taxon>
        <taxon>Fungi</taxon>
        <taxon>Dikarya</taxon>
        <taxon>Ascomycota</taxon>
        <taxon>Pezizomycotina</taxon>
        <taxon>Dothideomycetes</taxon>
        <taxon>Pleosporomycetidae</taxon>
        <taxon>Pleosporales</taxon>
        <taxon>Pleosporales incertae sedis</taxon>
        <taxon>Massariosphaeria</taxon>
    </lineage>
</organism>
<gene>
    <name evidence="2" type="ORF">BDV95DRAFT_78947</name>
</gene>
<feature type="compositionally biased region" description="Basic residues" evidence="1">
    <location>
        <begin position="57"/>
        <end position="66"/>
    </location>
</feature>
<accession>A0A7C8MM60</accession>
<proteinExistence type="predicted"/>
<dbReference type="EMBL" id="JAADJZ010000014">
    <property type="protein sequence ID" value="KAF2870325.1"/>
    <property type="molecule type" value="Genomic_DNA"/>
</dbReference>
<feature type="region of interest" description="Disordered" evidence="1">
    <location>
        <begin position="153"/>
        <end position="182"/>
    </location>
</feature>
<feature type="region of interest" description="Disordered" evidence="1">
    <location>
        <begin position="50"/>
        <end position="69"/>
    </location>
</feature>
<sequence length="182" mass="20158">MPPASAVRARVQCRTRASSLLSSLGAQSARLEVESRSDVYISPAWPTPTSPTLFRSTTHKHGQHKQTRQEIGAEVDLENRASRGLDPDSTVPRIVAACSAEKAIDCMSRPLRDRHVGWEFSTFGTRLGVDMLGPPVVRKPSVWPDSVSTLKRLKEKQEMARTKSTVRHKRHDGSTTQTRSSS</sequence>
<evidence type="ECO:0000256" key="1">
    <source>
        <dbReference type="SAM" id="MobiDB-lite"/>
    </source>
</evidence>
<dbReference type="AlphaFoldDB" id="A0A7C8MM60"/>
<name>A0A7C8MM60_9PLEO</name>
<comment type="caution">
    <text evidence="2">The sequence shown here is derived from an EMBL/GenBank/DDBJ whole genome shotgun (WGS) entry which is preliminary data.</text>
</comment>
<keyword evidence="3" id="KW-1185">Reference proteome</keyword>
<dbReference type="Proteomes" id="UP000481861">
    <property type="component" value="Unassembled WGS sequence"/>
</dbReference>